<dbReference type="InterPro" id="IPR036108">
    <property type="entry name" value="4pyrrol_syn_uPrphyn_synt_sf"/>
</dbReference>
<dbReference type="AlphaFoldDB" id="A0A318SS20"/>
<dbReference type="GO" id="GO:0004852">
    <property type="term" value="F:uroporphyrinogen-III synthase activity"/>
    <property type="evidence" value="ECO:0007669"/>
    <property type="project" value="InterPro"/>
</dbReference>
<proteinExistence type="predicted"/>
<evidence type="ECO:0000313" key="2">
    <source>
        <dbReference type="EMBL" id="PYE84620.1"/>
    </source>
</evidence>
<accession>A0A318SS20</accession>
<dbReference type="Proteomes" id="UP000248311">
    <property type="component" value="Unassembled WGS sequence"/>
</dbReference>
<evidence type="ECO:0000313" key="3">
    <source>
        <dbReference type="Proteomes" id="UP000248311"/>
    </source>
</evidence>
<dbReference type="Gene3D" id="3.40.50.10090">
    <property type="match status" value="1"/>
</dbReference>
<protein>
    <submittedName>
        <fullName evidence="2">Uroporphyrinogen-III synthase</fullName>
    </submittedName>
</protein>
<organism evidence="2 3">
    <name type="scientific">Pseudoroseicyclus aestuarii</name>
    <dbReference type="NCBI Taxonomy" id="1795041"/>
    <lineage>
        <taxon>Bacteria</taxon>
        <taxon>Pseudomonadati</taxon>
        <taxon>Pseudomonadota</taxon>
        <taxon>Alphaproteobacteria</taxon>
        <taxon>Rhodobacterales</taxon>
        <taxon>Paracoccaceae</taxon>
        <taxon>Pseudoroseicyclus</taxon>
    </lineage>
</organism>
<evidence type="ECO:0000259" key="1">
    <source>
        <dbReference type="Pfam" id="PF02602"/>
    </source>
</evidence>
<keyword evidence="3" id="KW-1185">Reference proteome</keyword>
<dbReference type="GO" id="GO:0033014">
    <property type="term" value="P:tetrapyrrole biosynthetic process"/>
    <property type="evidence" value="ECO:0007669"/>
    <property type="project" value="InterPro"/>
</dbReference>
<dbReference type="SUPFAM" id="SSF69618">
    <property type="entry name" value="HemD-like"/>
    <property type="match status" value="1"/>
</dbReference>
<dbReference type="InterPro" id="IPR003754">
    <property type="entry name" value="4pyrrol_synth_uPrphyn_synth"/>
</dbReference>
<feature type="domain" description="Tetrapyrrole biosynthesis uroporphyrinogen III synthase" evidence="1">
    <location>
        <begin position="23"/>
        <end position="229"/>
    </location>
</feature>
<dbReference type="CDD" id="cd06578">
    <property type="entry name" value="HemD"/>
    <property type="match status" value="1"/>
</dbReference>
<dbReference type="Pfam" id="PF02602">
    <property type="entry name" value="HEM4"/>
    <property type="match status" value="1"/>
</dbReference>
<dbReference type="EMBL" id="QJTE01000002">
    <property type="protein sequence ID" value="PYE84620.1"/>
    <property type="molecule type" value="Genomic_DNA"/>
</dbReference>
<comment type="caution">
    <text evidence="2">The sequence shown here is derived from an EMBL/GenBank/DDBJ whole genome shotgun (WGS) entry which is preliminary data.</text>
</comment>
<name>A0A318SS20_9RHOB</name>
<dbReference type="RefSeq" id="WP_181418580.1">
    <property type="nucleotide sequence ID" value="NZ_QJTE01000002.1"/>
</dbReference>
<gene>
    <name evidence="2" type="ORF">DFP88_102421</name>
</gene>
<reference evidence="2 3" key="1">
    <citation type="submission" date="2018-06" db="EMBL/GenBank/DDBJ databases">
        <title>Genomic Encyclopedia of Type Strains, Phase III (KMG-III): the genomes of soil and plant-associated and newly described type strains.</title>
        <authorList>
            <person name="Whitman W."/>
        </authorList>
    </citation>
    <scope>NUCLEOTIDE SEQUENCE [LARGE SCALE GENOMIC DNA]</scope>
    <source>
        <strain evidence="2 3">CECT 9025</strain>
    </source>
</reference>
<sequence length="241" mass="24446">MPHSLPQTLPHLLLTRPAGGADRLHAALEAAAGQPWPATIAPILRIAPLPLPPMRPEGLILTSLHGAEAAALLSLPPGTPTWCVGARTAQAAAGIGLAVRLVAEDAEALVLALRSDPPPHPLLHLRGRVARGDIAARLRAAGLQLRDQVAYDQLAQPLAPEGRALLAGTAPVIAPLASPRSAALLAPELRAARAPWRAAALSAAVAQALGPLPEGCVTVAGAKDLQGLVAATLRAAAAFAP</sequence>